<evidence type="ECO:0000313" key="2">
    <source>
        <dbReference type="EMBL" id="TFY74053.1"/>
    </source>
</evidence>
<proteinExistence type="predicted"/>
<dbReference type="EMBL" id="SFCI01002334">
    <property type="protein sequence ID" value="TFY74053.1"/>
    <property type="molecule type" value="Genomic_DNA"/>
</dbReference>
<feature type="region of interest" description="Disordered" evidence="1">
    <location>
        <begin position="363"/>
        <end position="398"/>
    </location>
</feature>
<feature type="region of interest" description="Disordered" evidence="1">
    <location>
        <begin position="159"/>
        <end position="189"/>
    </location>
</feature>
<sequence length="398" mass="43319">MPKIPTLPHQPKPAPYRYPPVSKLDTANAQLLLHPNDFAISPRGRTALVMHPVGNASKASKEGTGECKCTGSETVVYCFECHEYIPKASEIMHTCYYLKRQNTFHEMWCCKDFNRNQDFGVHSHPIQAARHLEYLKWAYFGGPMPPWVQARLRNRTKAAPAATPIPVRLTANAQTPHTSPQQTPTARPTPAFARGLSPFGWNPSPSPAPVAGPSNAAHVQAPRVATPAAPVPQHQLNEAQQDEIEQMMFAAMDEYATKAAQQQQEQQAAWRTFGQQDNFAQPRPASSMQPSNTLQASGGICPSAFVGPGAEREFACYMDGADPDAHGIFEHSSATESSRAAATAIRGHISSLRRCFSIRSAHRISASAGPDARRESADHMGSADPDSRGSVKHPSSAE</sequence>
<reference evidence="2 3" key="1">
    <citation type="submission" date="2019-02" db="EMBL/GenBank/DDBJ databases">
        <title>Genome sequencing of the rare red list fungi Hericium alpestre (H. flagellum).</title>
        <authorList>
            <person name="Buettner E."/>
            <person name="Kellner H."/>
        </authorList>
    </citation>
    <scope>NUCLEOTIDE SEQUENCE [LARGE SCALE GENOMIC DNA]</scope>
    <source>
        <strain evidence="2 3">DSM 108284</strain>
    </source>
</reference>
<dbReference type="Proteomes" id="UP000298061">
    <property type="component" value="Unassembled WGS sequence"/>
</dbReference>
<comment type="caution">
    <text evidence="2">The sequence shown here is derived from an EMBL/GenBank/DDBJ whole genome shotgun (WGS) entry which is preliminary data.</text>
</comment>
<protein>
    <submittedName>
        <fullName evidence="2">Uncharacterized protein</fullName>
    </submittedName>
</protein>
<evidence type="ECO:0000256" key="1">
    <source>
        <dbReference type="SAM" id="MobiDB-lite"/>
    </source>
</evidence>
<evidence type="ECO:0000313" key="3">
    <source>
        <dbReference type="Proteomes" id="UP000298061"/>
    </source>
</evidence>
<organism evidence="2 3">
    <name type="scientific">Hericium alpestre</name>
    <dbReference type="NCBI Taxonomy" id="135208"/>
    <lineage>
        <taxon>Eukaryota</taxon>
        <taxon>Fungi</taxon>
        <taxon>Dikarya</taxon>
        <taxon>Basidiomycota</taxon>
        <taxon>Agaricomycotina</taxon>
        <taxon>Agaricomycetes</taxon>
        <taxon>Russulales</taxon>
        <taxon>Hericiaceae</taxon>
        <taxon>Hericium</taxon>
    </lineage>
</organism>
<accession>A0A4Y9ZJJ1</accession>
<feature type="compositionally biased region" description="Low complexity" evidence="1">
    <location>
        <begin position="174"/>
        <end position="189"/>
    </location>
</feature>
<keyword evidence="3" id="KW-1185">Reference proteome</keyword>
<gene>
    <name evidence="2" type="ORF">EWM64_g9959</name>
</gene>
<dbReference type="AlphaFoldDB" id="A0A4Y9ZJJ1"/>
<name>A0A4Y9ZJJ1_9AGAM</name>